<dbReference type="Pfam" id="PF01237">
    <property type="entry name" value="Oxysterol_BP"/>
    <property type="match status" value="1"/>
</dbReference>
<evidence type="ECO:0000259" key="9">
    <source>
        <dbReference type="PROSITE" id="PS50003"/>
    </source>
</evidence>
<dbReference type="PANTHER" id="PTHR10972">
    <property type="entry name" value="OXYSTEROL-BINDING PROTEIN-RELATED"/>
    <property type="match status" value="1"/>
</dbReference>
<dbReference type="PROSITE" id="PS50297">
    <property type="entry name" value="ANK_REP_REGION"/>
    <property type="match status" value="2"/>
</dbReference>
<dbReference type="SUPFAM" id="SSF48403">
    <property type="entry name" value="Ankyrin repeat"/>
    <property type="match status" value="1"/>
</dbReference>
<keyword evidence="6" id="KW-0040">ANK repeat</keyword>
<dbReference type="GO" id="GO:0097038">
    <property type="term" value="C:perinuclear endoplasmic reticulum"/>
    <property type="evidence" value="ECO:0007669"/>
    <property type="project" value="TreeGrafter"/>
</dbReference>
<evidence type="ECO:0000256" key="3">
    <source>
        <dbReference type="ARBA" id="ARBA00022553"/>
    </source>
</evidence>
<dbReference type="GO" id="GO:0030011">
    <property type="term" value="P:maintenance of cell polarity"/>
    <property type="evidence" value="ECO:0007669"/>
    <property type="project" value="TreeGrafter"/>
</dbReference>
<dbReference type="GO" id="GO:0005886">
    <property type="term" value="C:plasma membrane"/>
    <property type="evidence" value="ECO:0007669"/>
    <property type="project" value="TreeGrafter"/>
</dbReference>
<comment type="similarity">
    <text evidence="1">Belongs to the OSBP family.</text>
</comment>
<dbReference type="Gene3D" id="3.30.70.3490">
    <property type="match status" value="1"/>
</dbReference>
<dbReference type="InterPro" id="IPR000648">
    <property type="entry name" value="Oxysterol-bd"/>
</dbReference>
<feature type="compositionally biased region" description="Acidic residues" evidence="8">
    <location>
        <begin position="651"/>
        <end position="662"/>
    </location>
</feature>
<name>A0AAV5RFL2_STABA</name>
<dbReference type="InterPro" id="IPR036770">
    <property type="entry name" value="Ankyrin_rpt-contain_sf"/>
</dbReference>
<dbReference type="FunFam" id="2.40.160.120:FF:000001">
    <property type="entry name" value="Oxysterol-binding protein"/>
    <property type="match status" value="1"/>
</dbReference>
<dbReference type="GO" id="GO:0032934">
    <property type="term" value="F:sterol binding"/>
    <property type="evidence" value="ECO:0007669"/>
    <property type="project" value="TreeGrafter"/>
</dbReference>
<feature type="repeat" description="ANK" evidence="6">
    <location>
        <begin position="74"/>
        <end position="96"/>
    </location>
</feature>
<dbReference type="EMBL" id="BTGC01000003">
    <property type="protein sequence ID" value="GMM50160.1"/>
    <property type="molecule type" value="Genomic_DNA"/>
</dbReference>
<proteinExistence type="inferred from homology"/>
<evidence type="ECO:0000256" key="7">
    <source>
        <dbReference type="SAM" id="Coils"/>
    </source>
</evidence>
<dbReference type="SUPFAM" id="SSF50729">
    <property type="entry name" value="PH domain-like"/>
    <property type="match status" value="1"/>
</dbReference>
<keyword evidence="3" id="KW-0597">Phosphoprotein</keyword>
<dbReference type="PANTHER" id="PTHR10972:SF205">
    <property type="entry name" value="OXYSTEROL-BINDING PROTEIN 1"/>
    <property type="match status" value="1"/>
</dbReference>
<feature type="repeat" description="ANK" evidence="6">
    <location>
        <begin position="174"/>
        <end position="206"/>
    </location>
</feature>
<sequence>MSDVEQSVLYMKVTEALREPEPDRLEDLSKTYNIADFPNLLYLAVELSSLDTVKWVAKLYETKNRDVNEKDPKTGNTALHEAVANGREQIVRHLMELPIVDDTIRNNKGLTALELASTPEMEHVISASENKFAEKLAVRLKRAFKTRDTHELQLIYSNPRVNELMNINGIDPETGRTVLHDAAAENDLKLVQFILAHGGDPLLKDKRLHKIPQEMTTNEEIRKLLLTAAKSKAILDQTNLSPSAAASSGPIMTGYLKKWTNITTGYKLRWFVLQNGWLSYYKQPEDAKKGEKLIRGTIGLRHAIVKLDSSEKNKFEVRTPSVKFHLKATHQAECNKWVWALQNAITAARDESKKATKGIKAYKETPDGTVSATPSVAGLNISGERGSVSSVSSPVPNSNHIPHIPGSPTSPNSPTSPGSPNGPHNVLSSSSTQLQNKMQRRQPSVSSIAARSTSSQQNELFVNDLSQKGEYESDNYEDEELDKLVLKGPKITSDSLIDRLGAIKNLLQAIAEKIEDEKLADAIATAENSIDILSSDTVMFERQASASKRIVQSEVEDGDRAQRTWATNYRDLELQCETLEGQLHEFRKMYNLKQEEDEDDEFFDTVEAHGSDDEFSEPEFKVDPAKDTKSFVTAPESKSSKDKFSAKDTIEETAELNEDEAAADSKDASSSQDASKASSSDAGADAQQSSAETTDKANTAGAATGAAAGNDGESDDENAHKEDEDEDSKEIESLVSKSDGVPPDPTGIQKKVLETIMEDHSFNGYEDPPRERLKIDADNRPKLSLWSILKNLIGKDMTKMTLPVTFNECTSLLQRSAEDMEYVNLLDRAAETIDDPGLRMAYIAAFAGSSYSSTINRVAKPFNPLLGETYEYCRPDQGFRMFAEQVSHHPPIGALIAESPRWDFYGESNVESKFYGRSFDINPLGLWYICLRPDKGCENEEELYSFRKLTSSVVGIMMGRPVVDNYGEMHIENYTTGVHAVINYKARGWRGSSAYKLQGKIYDKDKNELWTMGGTWNDKMWAKKTGSDKAVLLWKAHPRHKTPFNLTDFAITLNALPDRLKEWLPPTDTRLRPDQRAMEEGRYDDASDDKNRVEQKQRARRREREEAGIEYKPRWFEKVNHPVTGKEYYKPINNYWKLRSEKKLSDVGDIF</sequence>
<keyword evidence="2" id="KW-0813">Transport</keyword>
<dbReference type="Pfam" id="PF00023">
    <property type="entry name" value="Ank"/>
    <property type="match status" value="1"/>
</dbReference>
<dbReference type="GO" id="GO:0005829">
    <property type="term" value="C:cytosol"/>
    <property type="evidence" value="ECO:0007669"/>
    <property type="project" value="TreeGrafter"/>
</dbReference>
<feature type="compositionally biased region" description="Low complexity" evidence="8">
    <location>
        <begin position="668"/>
        <end position="711"/>
    </location>
</feature>
<dbReference type="PROSITE" id="PS50003">
    <property type="entry name" value="PH_DOMAIN"/>
    <property type="match status" value="1"/>
</dbReference>
<feature type="compositionally biased region" description="Basic and acidic residues" evidence="8">
    <location>
        <begin position="638"/>
        <end position="650"/>
    </location>
</feature>
<evidence type="ECO:0000256" key="4">
    <source>
        <dbReference type="ARBA" id="ARBA00023055"/>
    </source>
</evidence>
<feature type="compositionally biased region" description="Basic and acidic residues" evidence="8">
    <location>
        <begin position="1069"/>
        <end position="1105"/>
    </location>
</feature>
<feature type="compositionally biased region" description="Polar residues" evidence="8">
    <location>
        <begin position="426"/>
        <end position="443"/>
    </location>
</feature>
<keyword evidence="11" id="KW-1185">Reference proteome</keyword>
<feature type="compositionally biased region" description="Low complexity" evidence="8">
    <location>
        <begin position="406"/>
        <end position="423"/>
    </location>
</feature>
<dbReference type="GO" id="GO:0006897">
    <property type="term" value="P:endocytosis"/>
    <property type="evidence" value="ECO:0007669"/>
    <property type="project" value="TreeGrafter"/>
</dbReference>
<dbReference type="GO" id="GO:0034727">
    <property type="term" value="P:piecemeal microautophagy of the nucleus"/>
    <property type="evidence" value="ECO:0007669"/>
    <property type="project" value="TreeGrafter"/>
</dbReference>
<dbReference type="InterPro" id="IPR011993">
    <property type="entry name" value="PH-like_dom_sf"/>
</dbReference>
<dbReference type="Pfam" id="PF00169">
    <property type="entry name" value="PH"/>
    <property type="match status" value="1"/>
</dbReference>
<organism evidence="10 11">
    <name type="scientific">Starmerella bacillaris</name>
    <name type="common">Yeast</name>
    <name type="synonym">Candida zemplinina</name>
    <dbReference type="NCBI Taxonomy" id="1247836"/>
    <lineage>
        <taxon>Eukaryota</taxon>
        <taxon>Fungi</taxon>
        <taxon>Dikarya</taxon>
        <taxon>Ascomycota</taxon>
        <taxon>Saccharomycotina</taxon>
        <taxon>Dipodascomycetes</taxon>
        <taxon>Dipodascales</taxon>
        <taxon>Trichomonascaceae</taxon>
        <taxon>Starmerella</taxon>
    </lineage>
</organism>
<dbReference type="Gene3D" id="2.30.29.30">
    <property type="entry name" value="Pleckstrin-homology domain (PH domain)/Phosphotyrosine-binding domain (PTB)"/>
    <property type="match status" value="1"/>
</dbReference>
<dbReference type="GO" id="GO:0006887">
    <property type="term" value="P:exocytosis"/>
    <property type="evidence" value="ECO:0007669"/>
    <property type="project" value="TreeGrafter"/>
</dbReference>
<evidence type="ECO:0000256" key="2">
    <source>
        <dbReference type="ARBA" id="ARBA00022448"/>
    </source>
</evidence>
<dbReference type="SMART" id="SM00248">
    <property type="entry name" value="ANK"/>
    <property type="match status" value="3"/>
</dbReference>
<dbReference type="InterPro" id="IPR001849">
    <property type="entry name" value="PH_domain"/>
</dbReference>
<evidence type="ECO:0000313" key="11">
    <source>
        <dbReference type="Proteomes" id="UP001362899"/>
    </source>
</evidence>
<dbReference type="AlphaFoldDB" id="A0AAV5RFL2"/>
<evidence type="ECO:0000313" key="10">
    <source>
        <dbReference type="EMBL" id="GMM50160.1"/>
    </source>
</evidence>
<feature type="compositionally biased region" description="Basic and acidic residues" evidence="8">
    <location>
        <begin position="609"/>
        <end position="629"/>
    </location>
</feature>
<keyword evidence="4" id="KW-0445">Lipid transport</keyword>
<dbReference type="Gene3D" id="2.40.160.120">
    <property type="match status" value="1"/>
</dbReference>
<feature type="region of interest" description="Disordered" evidence="8">
    <location>
        <begin position="1066"/>
        <end position="1105"/>
    </location>
</feature>
<reference evidence="10 11" key="1">
    <citation type="journal article" date="2023" name="Elife">
        <title>Identification of key yeast species and microbe-microbe interactions impacting larval growth of Drosophila in the wild.</title>
        <authorList>
            <person name="Mure A."/>
            <person name="Sugiura Y."/>
            <person name="Maeda R."/>
            <person name="Honda K."/>
            <person name="Sakurai N."/>
            <person name="Takahashi Y."/>
            <person name="Watada M."/>
            <person name="Katoh T."/>
            <person name="Gotoh A."/>
            <person name="Gotoh Y."/>
            <person name="Taniguchi I."/>
            <person name="Nakamura K."/>
            <person name="Hayashi T."/>
            <person name="Katayama T."/>
            <person name="Uemura T."/>
            <person name="Hattori Y."/>
        </authorList>
    </citation>
    <scope>NUCLEOTIDE SEQUENCE [LARGE SCALE GENOMIC DNA]</scope>
    <source>
        <strain evidence="10 11">SB-73</strain>
    </source>
</reference>
<feature type="coiled-coil region" evidence="7">
    <location>
        <begin position="569"/>
        <end position="596"/>
    </location>
</feature>
<evidence type="ECO:0000256" key="1">
    <source>
        <dbReference type="ARBA" id="ARBA00008842"/>
    </source>
</evidence>
<keyword evidence="7" id="KW-0175">Coiled coil</keyword>
<dbReference type="PROSITE" id="PS50088">
    <property type="entry name" value="ANK_REPEAT"/>
    <property type="match status" value="2"/>
</dbReference>
<feature type="domain" description="PH" evidence="9">
    <location>
        <begin position="249"/>
        <end position="346"/>
    </location>
</feature>
<feature type="compositionally biased region" description="Low complexity" evidence="8">
    <location>
        <begin position="387"/>
        <end position="399"/>
    </location>
</feature>
<evidence type="ECO:0000256" key="5">
    <source>
        <dbReference type="ARBA" id="ARBA00023121"/>
    </source>
</evidence>
<dbReference type="InterPro" id="IPR002110">
    <property type="entry name" value="Ankyrin_rpt"/>
</dbReference>
<dbReference type="GO" id="GO:0120009">
    <property type="term" value="P:intermembrane lipid transfer"/>
    <property type="evidence" value="ECO:0007669"/>
    <property type="project" value="UniProtKB-ARBA"/>
</dbReference>
<dbReference type="Gene3D" id="1.25.40.20">
    <property type="entry name" value="Ankyrin repeat-containing domain"/>
    <property type="match status" value="2"/>
</dbReference>
<dbReference type="SMART" id="SM00233">
    <property type="entry name" value="PH"/>
    <property type="match status" value="1"/>
</dbReference>
<dbReference type="Pfam" id="PF12796">
    <property type="entry name" value="Ank_2"/>
    <property type="match status" value="1"/>
</dbReference>
<accession>A0AAV5RFL2</accession>
<feature type="compositionally biased region" description="Low complexity" evidence="8">
    <location>
        <begin position="444"/>
        <end position="455"/>
    </location>
</feature>
<evidence type="ECO:0000256" key="8">
    <source>
        <dbReference type="SAM" id="MobiDB-lite"/>
    </source>
</evidence>
<dbReference type="SUPFAM" id="SSF144000">
    <property type="entry name" value="Oxysterol-binding protein-like"/>
    <property type="match status" value="1"/>
</dbReference>
<comment type="caution">
    <text evidence="10">The sequence shown here is derived from an EMBL/GenBank/DDBJ whole genome shotgun (WGS) entry which is preliminary data.</text>
</comment>
<protein>
    <submittedName>
        <fullName evidence="10">Oxysterol-binding protein related protein</fullName>
    </submittedName>
</protein>
<evidence type="ECO:0000256" key="6">
    <source>
        <dbReference type="PROSITE-ProRule" id="PRU00023"/>
    </source>
</evidence>
<dbReference type="Proteomes" id="UP001362899">
    <property type="component" value="Unassembled WGS sequence"/>
</dbReference>
<dbReference type="GO" id="GO:0005635">
    <property type="term" value="C:nuclear envelope"/>
    <property type="evidence" value="ECO:0007669"/>
    <property type="project" value="TreeGrafter"/>
</dbReference>
<gene>
    <name evidence="10" type="ORF">DASB73_011180</name>
</gene>
<keyword evidence="5" id="KW-0446">Lipid-binding</keyword>
<dbReference type="InterPro" id="IPR037239">
    <property type="entry name" value="OSBP_sf"/>
</dbReference>
<feature type="region of interest" description="Disordered" evidence="8">
    <location>
        <begin position="365"/>
        <end position="464"/>
    </location>
</feature>
<feature type="region of interest" description="Disordered" evidence="8">
    <location>
        <begin position="609"/>
        <end position="747"/>
    </location>
</feature>